<evidence type="ECO:0000313" key="1">
    <source>
        <dbReference type="Proteomes" id="UP000790787"/>
    </source>
</evidence>
<dbReference type="RefSeq" id="XP_075086512.1">
    <property type="nucleotide sequence ID" value="XM_075230411.1"/>
</dbReference>
<gene>
    <name evidence="2" type="primary">LOC142169176</name>
</gene>
<sequence length="198" mass="23315">MLFADDIVLIDETQGCVIARLEVWRQTLESRGFKLSRSKTEYFECKFNDERHEVEVEVKIDTQVIPKRDSFKYLGSIIQGNGEIDEDVTHRIGAGWMRWRLASGVLCNKNVSPRLKGKLYRVVVRLTMLKDKIRNEVIRDKVGVTSVEDKLRESRLRWFGHVKKRDISASFRRSERLTMAGLRKDRGRPKKYWEEANR</sequence>
<keyword evidence="1" id="KW-1185">Reference proteome</keyword>
<dbReference type="Proteomes" id="UP000790787">
    <property type="component" value="Chromosome 14"/>
</dbReference>
<protein>
    <submittedName>
        <fullName evidence="2">Uncharacterized protein LOC142169176</fullName>
    </submittedName>
</protein>
<reference evidence="2" key="2">
    <citation type="submission" date="2025-08" db="UniProtKB">
        <authorList>
            <consortium name="RefSeq"/>
        </authorList>
    </citation>
    <scope>IDENTIFICATION</scope>
    <source>
        <tissue evidence="2">Leaf</tissue>
    </source>
</reference>
<name>A0AC58SNF7_TOBAC</name>
<proteinExistence type="predicted"/>
<organism evidence="1 2">
    <name type="scientific">Nicotiana tabacum</name>
    <name type="common">Common tobacco</name>
    <dbReference type="NCBI Taxonomy" id="4097"/>
    <lineage>
        <taxon>Eukaryota</taxon>
        <taxon>Viridiplantae</taxon>
        <taxon>Streptophyta</taxon>
        <taxon>Embryophyta</taxon>
        <taxon>Tracheophyta</taxon>
        <taxon>Spermatophyta</taxon>
        <taxon>Magnoliopsida</taxon>
        <taxon>eudicotyledons</taxon>
        <taxon>Gunneridae</taxon>
        <taxon>Pentapetalae</taxon>
        <taxon>asterids</taxon>
        <taxon>lamiids</taxon>
        <taxon>Solanales</taxon>
        <taxon>Solanaceae</taxon>
        <taxon>Nicotianoideae</taxon>
        <taxon>Nicotianeae</taxon>
        <taxon>Nicotiana</taxon>
    </lineage>
</organism>
<evidence type="ECO:0000313" key="2">
    <source>
        <dbReference type="RefSeq" id="XP_075086512.1"/>
    </source>
</evidence>
<accession>A0AC58SNF7</accession>
<reference evidence="1" key="1">
    <citation type="journal article" date="2014" name="Nat. Commun.">
        <title>The tobacco genome sequence and its comparison with those of tomato and potato.</title>
        <authorList>
            <person name="Sierro N."/>
            <person name="Battey J.N."/>
            <person name="Ouadi S."/>
            <person name="Bakaher N."/>
            <person name="Bovet L."/>
            <person name="Willig A."/>
            <person name="Goepfert S."/>
            <person name="Peitsch M.C."/>
            <person name="Ivanov N.V."/>
        </authorList>
    </citation>
    <scope>NUCLEOTIDE SEQUENCE [LARGE SCALE GENOMIC DNA]</scope>
</reference>